<organism evidence="2 3">
    <name type="scientific">Alectoria fallacina</name>
    <dbReference type="NCBI Taxonomy" id="1903189"/>
    <lineage>
        <taxon>Eukaryota</taxon>
        <taxon>Fungi</taxon>
        <taxon>Dikarya</taxon>
        <taxon>Ascomycota</taxon>
        <taxon>Pezizomycotina</taxon>
        <taxon>Lecanoromycetes</taxon>
        <taxon>OSLEUM clade</taxon>
        <taxon>Lecanoromycetidae</taxon>
        <taxon>Lecanorales</taxon>
        <taxon>Lecanorineae</taxon>
        <taxon>Parmeliaceae</taxon>
        <taxon>Alectoria</taxon>
    </lineage>
</organism>
<keyword evidence="3" id="KW-1185">Reference proteome</keyword>
<dbReference type="SUPFAM" id="SSF51445">
    <property type="entry name" value="(Trans)glycosidases"/>
    <property type="match status" value="1"/>
</dbReference>
<accession>A0A8H3G3M8</accession>
<protein>
    <recommendedName>
        <fullName evidence="1">Asl1-like glycosyl hydrolase catalytic domain-containing protein</fullName>
    </recommendedName>
</protein>
<dbReference type="PANTHER" id="PTHR34154:SF3">
    <property type="entry name" value="ALKALI-SENSITIVE LINKAGE PROTEIN 1"/>
    <property type="match status" value="1"/>
</dbReference>
<dbReference type="Proteomes" id="UP000664203">
    <property type="component" value="Unassembled WGS sequence"/>
</dbReference>
<evidence type="ECO:0000313" key="3">
    <source>
        <dbReference type="Proteomes" id="UP000664203"/>
    </source>
</evidence>
<dbReference type="InterPro" id="IPR053183">
    <property type="entry name" value="ASL1"/>
</dbReference>
<dbReference type="InterPro" id="IPR017853">
    <property type="entry name" value="GH"/>
</dbReference>
<feature type="domain" description="Asl1-like glycosyl hydrolase catalytic" evidence="1">
    <location>
        <begin position="189"/>
        <end position="279"/>
    </location>
</feature>
<proteinExistence type="predicted"/>
<sequence>MPSLMYCQSPATSSKRGLVYVPNEKYPLDDANWDSPTSDLTWYYNYASKPSPAFANFPKLQFVPMLWGTGNSSTFLSDVSSQIKAGDNITYVLGFNEPDGDSSTGGSDIPAETAAQIWMQQIEPLARQGVKLGAPACTGAETGLQWTQDFFTACSNCTIDFIPVHVSPVGFLLNLYPDLNPEARFKRIWYSNFQGLASHIGEYVGTFNKTIWVTEFADANVNLQDSQTFYNQSTSYLDRTENVTHYSYFGAFRSDVSNIGANSAMLTQNGKLTDIGSWYLGGDATGNVPKGAADRKTAFFGSGLLVGLATMWCVL</sequence>
<dbReference type="OrthoDB" id="43654at2759"/>
<dbReference type="Pfam" id="PF11790">
    <property type="entry name" value="Glyco_hydro_cc"/>
    <property type="match status" value="2"/>
</dbReference>
<name>A0A8H3G3M8_9LECA</name>
<dbReference type="EMBL" id="CAJPDR010000423">
    <property type="protein sequence ID" value="CAF9935959.1"/>
    <property type="molecule type" value="Genomic_DNA"/>
</dbReference>
<feature type="domain" description="Asl1-like glycosyl hydrolase catalytic" evidence="1">
    <location>
        <begin position="26"/>
        <end position="166"/>
    </location>
</feature>
<dbReference type="AlphaFoldDB" id="A0A8H3G3M8"/>
<reference evidence="2" key="1">
    <citation type="submission" date="2021-03" db="EMBL/GenBank/DDBJ databases">
        <authorList>
            <person name="Tagirdzhanova G."/>
        </authorList>
    </citation>
    <scope>NUCLEOTIDE SEQUENCE</scope>
</reference>
<gene>
    <name evidence="2" type="ORF">ALECFALPRED_006645</name>
</gene>
<evidence type="ECO:0000313" key="2">
    <source>
        <dbReference type="EMBL" id="CAF9935959.1"/>
    </source>
</evidence>
<dbReference type="GO" id="GO:0009277">
    <property type="term" value="C:fungal-type cell wall"/>
    <property type="evidence" value="ECO:0007669"/>
    <property type="project" value="TreeGrafter"/>
</dbReference>
<dbReference type="PANTHER" id="PTHR34154">
    <property type="entry name" value="ALKALI-SENSITIVE LINKAGE PROTEIN 1"/>
    <property type="match status" value="1"/>
</dbReference>
<comment type="caution">
    <text evidence="2">The sequence shown here is derived from an EMBL/GenBank/DDBJ whole genome shotgun (WGS) entry which is preliminary data.</text>
</comment>
<dbReference type="InterPro" id="IPR024655">
    <property type="entry name" value="Asl1_glyco_hydro_catalytic"/>
</dbReference>
<evidence type="ECO:0000259" key="1">
    <source>
        <dbReference type="Pfam" id="PF11790"/>
    </source>
</evidence>
<dbReference type="GO" id="GO:0071966">
    <property type="term" value="P:fungal-type cell wall polysaccharide metabolic process"/>
    <property type="evidence" value="ECO:0007669"/>
    <property type="project" value="TreeGrafter"/>
</dbReference>